<reference evidence="1 2" key="1">
    <citation type="journal article" date="2013" name="BMC Genomics">
        <title>Genome sequencing and comparative genomics of honey bee microsporidia, Nosema apis reveal novel insights into host-parasite interactions.</title>
        <authorList>
            <person name="Chen Yp."/>
            <person name="Pettis J.S."/>
            <person name="Zhao Y."/>
            <person name="Liu X."/>
            <person name="Tallon L.J."/>
            <person name="Sadzewicz L.D."/>
            <person name="Li R."/>
            <person name="Zheng H."/>
            <person name="Huang S."/>
            <person name="Zhang X."/>
            <person name="Hamilton M.C."/>
            <person name="Pernal S.F."/>
            <person name="Melathopoulos A.P."/>
            <person name="Yan X."/>
            <person name="Evans J.D."/>
        </authorList>
    </citation>
    <scope>NUCLEOTIDE SEQUENCE [LARGE SCALE GENOMIC DNA]</scope>
    <source>
        <strain evidence="1 2">BRL 01</strain>
    </source>
</reference>
<sequence length="86" mass="10069">MFVNSLLNYDNKDKLDDDIVFLKSGEHEIMVKHNGLDSYKSKYVRVKGKIINGVLIEHVVNKIPDEFDMKLFNRFVELNMNFGSIF</sequence>
<dbReference type="OrthoDB" id="2190827at2759"/>
<dbReference type="VEuPathDB" id="MicrosporidiaDB:NAPIS_ORF00183"/>
<dbReference type="Proteomes" id="UP000053780">
    <property type="component" value="Unassembled WGS sequence"/>
</dbReference>
<dbReference type="EMBL" id="KE646945">
    <property type="protein sequence ID" value="EQB62245.1"/>
    <property type="molecule type" value="Genomic_DNA"/>
</dbReference>
<evidence type="ECO:0000313" key="2">
    <source>
        <dbReference type="Proteomes" id="UP000053780"/>
    </source>
</evidence>
<accession>T0MMK5</accession>
<name>T0MMK5_9MICR</name>
<dbReference type="AlphaFoldDB" id="T0MMK5"/>
<dbReference type="Gene3D" id="2.40.50.140">
    <property type="entry name" value="Nucleic acid-binding proteins"/>
    <property type="match status" value="1"/>
</dbReference>
<proteinExistence type="predicted"/>
<evidence type="ECO:0000313" key="1">
    <source>
        <dbReference type="EMBL" id="EQB62245.1"/>
    </source>
</evidence>
<organism evidence="1 2">
    <name type="scientific">Vairimorpha apis BRL 01</name>
    <dbReference type="NCBI Taxonomy" id="1037528"/>
    <lineage>
        <taxon>Eukaryota</taxon>
        <taxon>Fungi</taxon>
        <taxon>Fungi incertae sedis</taxon>
        <taxon>Microsporidia</taxon>
        <taxon>Nosematidae</taxon>
        <taxon>Vairimorpha</taxon>
    </lineage>
</organism>
<gene>
    <name evidence="1" type="ORF">NAPIS_ORF00183</name>
</gene>
<dbReference type="InterPro" id="IPR012340">
    <property type="entry name" value="NA-bd_OB-fold"/>
</dbReference>
<dbReference type="HOGENOM" id="CLU_185473_0_0_1"/>
<protein>
    <submittedName>
        <fullName evidence="1">Putative replication factor a protein 3</fullName>
    </submittedName>
</protein>
<keyword evidence="2" id="KW-1185">Reference proteome</keyword>